<sequence>METLTLKQKIGQLMVIGFHGLSVPENFTELIKEYQIGGVILFGRNVGTAEEVLELTTQLQRSAKEAGNAQPLLICLDQENGMVRRLGEGSTIFPGSMLLGATKDKQNAFDIGYATGRELKALGINWNLAPVMDVNNNPDNPVIGIRSFGEFPDLVGEFGSEIMKGMQKAGILTTLKHFPGHGDTNVDSHLDLPVIKHDMDRLREVELKPFKKAIDEGADTVMSAHVYFPALEKEKNKPATLSENVLTGLLRKELGFEGVITTDCLEMQAISNTIGTEKGAVEAFKAGVDLLMISHNYDVQVGALKALEEAFEKGYLSMERLDASVNRIMKMKEKYLSWDKVDILTQDNLKNEVGTEEARLLAEEVYKKGVTLVKDEASLLPVKKGAKVLVVFPDNGHSVLVEDKRFTELDVKPILKEIDPEAEVFISDELEEEASLHSFMEKAKQADYVIIGTLNASSGDKQTELIQKVRQVNPNTLGIGLRSPYDLNHYPELPTYVTTYEYTEPAVTIALKAIYGLVTVEGTLPVTLN</sequence>
<dbReference type="InterPro" id="IPR017853">
    <property type="entry name" value="GH"/>
</dbReference>
<feature type="domain" description="Glycoside hydrolase family 3 N-terminal" evidence="4">
    <location>
        <begin position="5"/>
        <end position="330"/>
    </location>
</feature>
<dbReference type="PANTHER" id="PTHR30480:SF16">
    <property type="entry name" value="GLYCOSIDE HYDROLASE FAMILY 3 DOMAIN PROTEIN"/>
    <property type="match status" value="1"/>
</dbReference>
<evidence type="ECO:0000256" key="2">
    <source>
        <dbReference type="ARBA" id="ARBA00022801"/>
    </source>
</evidence>
<comment type="similarity">
    <text evidence="1">Belongs to the glycosyl hydrolase 3 family.</text>
</comment>
<keyword evidence="6" id="KW-1185">Reference proteome</keyword>
<dbReference type="Gene3D" id="3.20.20.300">
    <property type="entry name" value="Glycoside hydrolase, family 3, N-terminal domain"/>
    <property type="match status" value="1"/>
</dbReference>
<dbReference type="EMBL" id="BAAACW010000164">
    <property type="protein sequence ID" value="GAA0371437.1"/>
    <property type="molecule type" value="Genomic_DNA"/>
</dbReference>
<dbReference type="Pfam" id="PF00933">
    <property type="entry name" value="Glyco_hydro_3"/>
    <property type="match status" value="1"/>
</dbReference>
<proteinExistence type="inferred from homology"/>
<dbReference type="InterPro" id="IPR001764">
    <property type="entry name" value="Glyco_hydro_3_N"/>
</dbReference>
<dbReference type="InterPro" id="IPR036881">
    <property type="entry name" value="Glyco_hydro_3_C_sf"/>
</dbReference>
<reference evidence="5 6" key="1">
    <citation type="journal article" date="2019" name="Int. J. Syst. Evol. Microbiol.">
        <title>The Global Catalogue of Microorganisms (GCM) 10K type strain sequencing project: providing services to taxonomists for standard genome sequencing and annotation.</title>
        <authorList>
            <consortium name="The Broad Institute Genomics Platform"/>
            <consortium name="The Broad Institute Genome Sequencing Center for Infectious Disease"/>
            <person name="Wu L."/>
            <person name="Ma J."/>
        </authorList>
    </citation>
    <scope>NUCLEOTIDE SEQUENCE [LARGE SCALE GENOMIC DNA]</scope>
    <source>
        <strain evidence="5 6">JCM 12662</strain>
    </source>
</reference>
<keyword evidence="3" id="KW-0326">Glycosidase</keyword>
<dbReference type="PRINTS" id="PR00133">
    <property type="entry name" value="GLHYDRLASE3"/>
</dbReference>
<dbReference type="PANTHER" id="PTHR30480">
    <property type="entry name" value="BETA-HEXOSAMINIDASE-RELATED"/>
    <property type="match status" value="1"/>
</dbReference>
<dbReference type="InterPro" id="IPR050226">
    <property type="entry name" value="NagZ_Beta-hexosaminidase"/>
</dbReference>
<evidence type="ECO:0000313" key="5">
    <source>
        <dbReference type="EMBL" id="GAA0371437.1"/>
    </source>
</evidence>
<accession>A0ABN0XS81</accession>
<comment type="caution">
    <text evidence="5">The sequence shown here is derived from an EMBL/GenBank/DDBJ whole genome shotgun (WGS) entry which is preliminary data.</text>
</comment>
<evidence type="ECO:0000256" key="3">
    <source>
        <dbReference type="ARBA" id="ARBA00023295"/>
    </source>
</evidence>
<gene>
    <name evidence="5" type="primary">nagZ</name>
    <name evidence="5" type="ORF">GCM10008932_23420</name>
</gene>
<organism evidence="5 6">
    <name type="scientific">Alkalibacterium iburiense</name>
    <dbReference type="NCBI Taxonomy" id="290589"/>
    <lineage>
        <taxon>Bacteria</taxon>
        <taxon>Bacillati</taxon>
        <taxon>Bacillota</taxon>
        <taxon>Bacilli</taxon>
        <taxon>Lactobacillales</taxon>
        <taxon>Carnobacteriaceae</taxon>
        <taxon>Alkalibacterium</taxon>
    </lineage>
</organism>
<name>A0ABN0XS81_9LACT</name>
<protein>
    <submittedName>
        <fullName evidence="5">Beta-N-acetylhexosaminidase</fullName>
    </submittedName>
</protein>
<dbReference type="NCBIfam" id="NF003740">
    <property type="entry name" value="PRK05337.1"/>
    <property type="match status" value="1"/>
</dbReference>
<keyword evidence="2" id="KW-0378">Hydrolase</keyword>
<evidence type="ECO:0000259" key="4">
    <source>
        <dbReference type="Pfam" id="PF00933"/>
    </source>
</evidence>
<dbReference type="RefSeq" id="WP_343756857.1">
    <property type="nucleotide sequence ID" value="NZ_BAAACW010000164.1"/>
</dbReference>
<dbReference type="Gene3D" id="3.40.50.1700">
    <property type="entry name" value="Glycoside hydrolase family 3 C-terminal domain"/>
    <property type="match status" value="1"/>
</dbReference>
<dbReference type="InterPro" id="IPR036962">
    <property type="entry name" value="Glyco_hydro_3_N_sf"/>
</dbReference>
<evidence type="ECO:0000256" key="1">
    <source>
        <dbReference type="ARBA" id="ARBA00005336"/>
    </source>
</evidence>
<dbReference type="Proteomes" id="UP001501166">
    <property type="component" value="Unassembled WGS sequence"/>
</dbReference>
<evidence type="ECO:0000313" key="6">
    <source>
        <dbReference type="Proteomes" id="UP001501166"/>
    </source>
</evidence>
<dbReference type="SUPFAM" id="SSF51445">
    <property type="entry name" value="(Trans)glycosidases"/>
    <property type="match status" value="1"/>
</dbReference>